<dbReference type="InterPro" id="IPR027304">
    <property type="entry name" value="Trigger_fact/SurA_dom_sf"/>
</dbReference>
<evidence type="ECO:0000256" key="8">
    <source>
        <dbReference type="SAM" id="SignalP"/>
    </source>
</evidence>
<protein>
    <recommendedName>
        <fullName evidence="2">peptidylprolyl isomerase</fullName>
        <ecNumber evidence="2">5.2.1.8</ecNumber>
    </recommendedName>
</protein>
<feature type="compositionally biased region" description="Low complexity" evidence="7">
    <location>
        <begin position="346"/>
        <end position="363"/>
    </location>
</feature>
<keyword evidence="5 6" id="KW-0413">Isomerase</keyword>
<evidence type="ECO:0000256" key="2">
    <source>
        <dbReference type="ARBA" id="ARBA00013194"/>
    </source>
</evidence>
<dbReference type="RefSeq" id="WP_078666605.1">
    <property type="nucleotide sequence ID" value="NZ_FUXM01000054.1"/>
</dbReference>
<evidence type="ECO:0000256" key="3">
    <source>
        <dbReference type="ARBA" id="ARBA00022729"/>
    </source>
</evidence>
<dbReference type="SUPFAM" id="SSF109998">
    <property type="entry name" value="Triger factor/SurA peptide-binding domain-like"/>
    <property type="match status" value="1"/>
</dbReference>
<dbReference type="Pfam" id="PF13616">
    <property type="entry name" value="Rotamase_3"/>
    <property type="match status" value="1"/>
</dbReference>
<feature type="domain" description="PpiC" evidence="9">
    <location>
        <begin position="174"/>
        <end position="278"/>
    </location>
</feature>
<dbReference type="GO" id="GO:0003755">
    <property type="term" value="F:peptidyl-prolyl cis-trans isomerase activity"/>
    <property type="evidence" value="ECO:0007669"/>
    <property type="project" value="UniProtKB-KW"/>
</dbReference>
<dbReference type="Gene3D" id="1.10.4030.10">
    <property type="entry name" value="Porin chaperone SurA, peptide-binding domain"/>
    <property type="match status" value="1"/>
</dbReference>
<keyword evidence="11" id="KW-1185">Reference proteome</keyword>
<dbReference type="OrthoDB" id="14196at2"/>
<name>A0A1T4SG68_9FIRM</name>
<evidence type="ECO:0000313" key="11">
    <source>
        <dbReference type="Proteomes" id="UP000189933"/>
    </source>
</evidence>
<dbReference type="InterPro" id="IPR000297">
    <property type="entry name" value="PPIase_PpiC"/>
</dbReference>
<accession>A0A1T4SG68</accession>
<dbReference type="PANTHER" id="PTHR47245">
    <property type="entry name" value="PEPTIDYLPROLYL ISOMERASE"/>
    <property type="match status" value="1"/>
</dbReference>
<evidence type="ECO:0000259" key="9">
    <source>
        <dbReference type="PROSITE" id="PS50198"/>
    </source>
</evidence>
<dbReference type="Pfam" id="PF13624">
    <property type="entry name" value="SurA_N_3"/>
    <property type="match status" value="1"/>
</dbReference>
<dbReference type="PROSITE" id="PS50198">
    <property type="entry name" value="PPIC_PPIASE_2"/>
    <property type="match status" value="1"/>
</dbReference>
<dbReference type="EMBL" id="FUXM01000054">
    <property type="protein sequence ID" value="SKA26791.1"/>
    <property type="molecule type" value="Genomic_DNA"/>
</dbReference>
<gene>
    <name evidence="10" type="ORF">SAMN02745885_02647</name>
</gene>
<comment type="catalytic activity">
    <reaction evidence="1">
        <text>[protein]-peptidylproline (omega=180) = [protein]-peptidylproline (omega=0)</text>
        <dbReference type="Rhea" id="RHEA:16237"/>
        <dbReference type="Rhea" id="RHEA-COMP:10747"/>
        <dbReference type="Rhea" id="RHEA-COMP:10748"/>
        <dbReference type="ChEBI" id="CHEBI:83833"/>
        <dbReference type="ChEBI" id="CHEBI:83834"/>
        <dbReference type="EC" id="5.2.1.8"/>
    </reaction>
</comment>
<dbReference type="SUPFAM" id="SSF54534">
    <property type="entry name" value="FKBP-like"/>
    <property type="match status" value="1"/>
</dbReference>
<dbReference type="Gene3D" id="3.10.50.40">
    <property type="match status" value="1"/>
</dbReference>
<evidence type="ECO:0000256" key="1">
    <source>
        <dbReference type="ARBA" id="ARBA00000971"/>
    </source>
</evidence>
<dbReference type="EC" id="5.2.1.8" evidence="2"/>
<dbReference type="Proteomes" id="UP000189933">
    <property type="component" value="Unassembled WGS sequence"/>
</dbReference>
<dbReference type="AlphaFoldDB" id="A0A1T4SG68"/>
<feature type="chain" id="PRO_5013046603" description="peptidylprolyl isomerase" evidence="8">
    <location>
        <begin position="30"/>
        <end position="363"/>
    </location>
</feature>
<dbReference type="InterPro" id="IPR050245">
    <property type="entry name" value="PrsA_foldase"/>
</dbReference>
<dbReference type="PROSITE" id="PS51257">
    <property type="entry name" value="PROKAR_LIPOPROTEIN"/>
    <property type="match status" value="1"/>
</dbReference>
<keyword evidence="4 6" id="KW-0697">Rotamase</keyword>
<reference evidence="11" key="1">
    <citation type="submission" date="2017-02" db="EMBL/GenBank/DDBJ databases">
        <authorList>
            <person name="Varghese N."/>
            <person name="Submissions S."/>
        </authorList>
    </citation>
    <scope>NUCLEOTIDE SEQUENCE [LARGE SCALE GENOMIC DNA]</scope>
    <source>
        <strain evidence="11">DSM 16521</strain>
    </source>
</reference>
<feature type="region of interest" description="Disordered" evidence="7">
    <location>
        <begin position="325"/>
        <end position="363"/>
    </location>
</feature>
<evidence type="ECO:0000256" key="4">
    <source>
        <dbReference type="ARBA" id="ARBA00023110"/>
    </source>
</evidence>
<evidence type="ECO:0000256" key="5">
    <source>
        <dbReference type="ARBA" id="ARBA00023235"/>
    </source>
</evidence>
<evidence type="ECO:0000256" key="6">
    <source>
        <dbReference type="PROSITE-ProRule" id="PRU00278"/>
    </source>
</evidence>
<evidence type="ECO:0000256" key="7">
    <source>
        <dbReference type="SAM" id="MobiDB-lite"/>
    </source>
</evidence>
<dbReference type="InterPro" id="IPR046357">
    <property type="entry name" value="PPIase_dom_sf"/>
</dbReference>
<proteinExistence type="predicted"/>
<keyword evidence="3 8" id="KW-0732">Signal</keyword>
<dbReference type="PANTHER" id="PTHR47245:SF1">
    <property type="entry name" value="FOLDASE PROTEIN PRSA"/>
    <property type="match status" value="1"/>
</dbReference>
<sequence length="363" mass="40675">MYKLKKLVASVLTAAMLALVAGCGSNAVATVNGEDITKEQFERRLEKMKAVYKQNGANFDTEQGKAMLKAIQKQVLDGMIEETILLQEAKKQGVLPSDADVQKRVEETIKKFESKEKFLEALKNYNMDEKEFAEWTKQNLALDALYNKVTANIKVTDEEIKKYYEENKEQFKQPEQVRARHILIKFDTQQEKVGRTEEQAKKMAQDLIKELEKGADFAKLAKEKSEDPGSKDNGGEYTFSRGQMVQEFEDAAFSLKPGSFTKEPVKTQYGYHIIKVEERIPAKERTFEEVKGELALQLPMQKKQEAFAKYTAELKSKAKIEIKDKELAASPAPAPSNGSQLPPGHPSTSGGSSSAPQPAKPAQ</sequence>
<evidence type="ECO:0000313" key="10">
    <source>
        <dbReference type="EMBL" id="SKA26791.1"/>
    </source>
</evidence>
<organism evidence="10 11">
    <name type="scientific">Carboxydocella sporoproducens DSM 16521</name>
    <dbReference type="NCBI Taxonomy" id="1121270"/>
    <lineage>
        <taxon>Bacteria</taxon>
        <taxon>Bacillati</taxon>
        <taxon>Bacillota</taxon>
        <taxon>Clostridia</taxon>
        <taxon>Eubacteriales</taxon>
        <taxon>Clostridiales Family XVI. Incertae Sedis</taxon>
        <taxon>Carboxydocella</taxon>
    </lineage>
</organism>
<feature type="signal peptide" evidence="8">
    <location>
        <begin position="1"/>
        <end position="29"/>
    </location>
</feature>